<dbReference type="Proteomes" id="UP000593575">
    <property type="component" value="Unassembled WGS sequence"/>
</dbReference>
<gene>
    <name evidence="2" type="ORF">Goarm_023422</name>
</gene>
<name>A0A7J9KHF8_9ROSI</name>
<sequence>MGLLQGGMMIRLKLAWETTMVLMDSDWEREGESTGELEQYLHAIDIKDVDVKVNTTSMCFTDVALLWWHRRSTDKMRDMIKEYVKEFKELMLQMTNLSEKKTLFFIDRKDKFEFSKPKEKGNGGEDEGQVEYINKNGGN</sequence>
<dbReference type="EMBL" id="JABFAE010419228">
    <property type="protein sequence ID" value="MBA0845893.1"/>
    <property type="molecule type" value="Genomic_DNA"/>
</dbReference>
<feature type="region of interest" description="Disordered" evidence="1">
    <location>
        <begin position="114"/>
        <end position="139"/>
    </location>
</feature>
<organism evidence="2 3">
    <name type="scientific">Gossypium armourianum</name>
    <dbReference type="NCBI Taxonomy" id="34283"/>
    <lineage>
        <taxon>Eukaryota</taxon>
        <taxon>Viridiplantae</taxon>
        <taxon>Streptophyta</taxon>
        <taxon>Embryophyta</taxon>
        <taxon>Tracheophyta</taxon>
        <taxon>Spermatophyta</taxon>
        <taxon>Magnoliopsida</taxon>
        <taxon>eudicotyledons</taxon>
        <taxon>Gunneridae</taxon>
        <taxon>Pentapetalae</taxon>
        <taxon>rosids</taxon>
        <taxon>malvids</taxon>
        <taxon>Malvales</taxon>
        <taxon>Malvaceae</taxon>
        <taxon>Malvoideae</taxon>
        <taxon>Gossypium</taxon>
    </lineage>
</organism>
<dbReference type="AlphaFoldDB" id="A0A7J9KHF8"/>
<accession>A0A7J9KHF8</accession>
<evidence type="ECO:0000313" key="2">
    <source>
        <dbReference type="EMBL" id="MBA0845893.1"/>
    </source>
</evidence>
<evidence type="ECO:0000313" key="3">
    <source>
        <dbReference type="Proteomes" id="UP000593575"/>
    </source>
</evidence>
<evidence type="ECO:0000256" key="1">
    <source>
        <dbReference type="SAM" id="MobiDB-lite"/>
    </source>
</evidence>
<proteinExistence type="predicted"/>
<reference evidence="2 3" key="1">
    <citation type="journal article" date="2019" name="Genome Biol. Evol.">
        <title>Insights into the evolution of the New World diploid cottons (Gossypium, subgenus Houzingenia) based on genome sequencing.</title>
        <authorList>
            <person name="Grover C.E."/>
            <person name="Arick M.A. 2nd"/>
            <person name="Thrash A."/>
            <person name="Conover J.L."/>
            <person name="Sanders W.S."/>
            <person name="Peterson D.G."/>
            <person name="Frelichowski J.E."/>
            <person name="Scheffler J.A."/>
            <person name="Scheffler B.E."/>
            <person name="Wendel J.F."/>
        </authorList>
    </citation>
    <scope>NUCLEOTIDE SEQUENCE [LARGE SCALE GENOMIC DNA]</scope>
    <source>
        <strain evidence="2">6</strain>
        <tissue evidence="2">Leaf</tissue>
    </source>
</reference>
<comment type="caution">
    <text evidence="2">The sequence shown here is derived from an EMBL/GenBank/DDBJ whole genome shotgun (WGS) entry which is preliminary data.</text>
</comment>
<feature type="compositionally biased region" description="Basic and acidic residues" evidence="1">
    <location>
        <begin position="114"/>
        <end position="123"/>
    </location>
</feature>
<protein>
    <submittedName>
        <fullName evidence="2">Uncharacterized protein</fullName>
    </submittedName>
</protein>
<keyword evidence="3" id="KW-1185">Reference proteome</keyword>